<gene>
    <name evidence="3" type="primary">YI31B</name>
</gene>
<dbReference type="AlphaFoldDB" id="V5I7J4"/>
<accession>V5I7J4</accession>
<dbReference type="GO" id="GO:0003676">
    <property type="term" value="F:nucleic acid binding"/>
    <property type="evidence" value="ECO:0007669"/>
    <property type="project" value="InterPro"/>
</dbReference>
<dbReference type="EMBL" id="GALX01006330">
    <property type="protein sequence ID" value="JAB62136.1"/>
    <property type="molecule type" value="Transcribed_RNA"/>
</dbReference>
<dbReference type="PROSITE" id="PS50994">
    <property type="entry name" value="INTEGRASE"/>
    <property type="match status" value="1"/>
</dbReference>
<dbReference type="GO" id="GO:0015074">
    <property type="term" value="P:DNA integration"/>
    <property type="evidence" value="ECO:0007669"/>
    <property type="project" value="InterPro"/>
</dbReference>
<dbReference type="PANTHER" id="PTHR37984">
    <property type="entry name" value="PROTEIN CBG26694"/>
    <property type="match status" value="1"/>
</dbReference>
<evidence type="ECO:0000259" key="2">
    <source>
        <dbReference type="PROSITE" id="PS50994"/>
    </source>
</evidence>
<dbReference type="EC" id="2.7.7.49" evidence="1"/>
<protein>
    <recommendedName>
        <fullName evidence="1">RNA-directed DNA polymerase</fullName>
        <ecNumber evidence="1">2.7.7.49</ecNumber>
    </recommendedName>
</protein>
<name>V5I7J4_ANOGL</name>
<dbReference type="InterPro" id="IPR001584">
    <property type="entry name" value="Integrase_cat-core"/>
</dbReference>
<proteinExistence type="predicted"/>
<dbReference type="PANTHER" id="PTHR37984:SF5">
    <property type="entry name" value="PROTEIN NYNRIN-LIKE"/>
    <property type="match status" value="1"/>
</dbReference>
<dbReference type="GO" id="GO:0003964">
    <property type="term" value="F:RNA-directed DNA polymerase activity"/>
    <property type="evidence" value="ECO:0007669"/>
    <property type="project" value="UniProtKB-EC"/>
</dbReference>
<feature type="non-terminal residue" evidence="3">
    <location>
        <position position="361"/>
    </location>
</feature>
<sequence>MDEINNTDKSERIVRMNTNILTDTDGICSITTVKQDQINLTVEQKSKSTLLQDIYIKIINDQELFVITETLARQIIWNLHNKFGHIGIDKTWKIFRETYYCKKDRQLTKHELMTCNLCQLGKDKNKHNTGYPKSIIADKPLDIIAIDFISNLITNDKGNRHIFVIVDIFSKFIQTYPCRKTNTKTVQTCLTQFINQYGKPKSCILDNATYFQNSKFQNFLNKLEIKPRYTSIRKPSSNPCERYVKEINKFLRILVYQDHMTWEENLEKVNFYINNVPNQTTNKEPIYLMTGQKPESPWITDRHENYIHIIEQIQNRLHKSADKTINRRIKNNKPITTFKKGDFVIVNSLRAPNRQRDVCAK</sequence>
<dbReference type="Pfam" id="PF17921">
    <property type="entry name" value="Integrase_H2C2"/>
    <property type="match status" value="1"/>
</dbReference>
<evidence type="ECO:0000313" key="3">
    <source>
        <dbReference type="EMBL" id="JAB62136.1"/>
    </source>
</evidence>
<dbReference type="InterPro" id="IPR036397">
    <property type="entry name" value="RNaseH_sf"/>
</dbReference>
<dbReference type="InterPro" id="IPR012337">
    <property type="entry name" value="RNaseH-like_sf"/>
</dbReference>
<dbReference type="Gene3D" id="1.10.340.70">
    <property type="match status" value="1"/>
</dbReference>
<organism evidence="3">
    <name type="scientific">Anoplophora glabripennis</name>
    <name type="common">Asian longhorn beetle</name>
    <name type="synonym">Anoplophora nobilis</name>
    <dbReference type="NCBI Taxonomy" id="217634"/>
    <lineage>
        <taxon>Eukaryota</taxon>
        <taxon>Metazoa</taxon>
        <taxon>Ecdysozoa</taxon>
        <taxon>Arthropoda</taxon>
        <taxon>Hexapoda</taxon>
        <taxon>Insecta</taxon>
        <taxon>Pterygota</taxon>
        <taxon>Neoptera</taxon>
        <taxon>Endopterygota</taxon>
        <taxon>Coleoptera</taxon>
        <taxon>Polyphaga</taxon>
        <taxon>Cucujiformia</taxon>
        <taxon>Chrysomeloidea</taxon>
        <taxon>Cerambycidae</taxon>
        <taxon>Lamiinae</taxon>
        <taxon>Lamiini</taxon>
        <taxon>Anoplophora</taxon>
    </lineage>
</organism>
<dbReference type="InterPro" id="IPR041588">
    <property type="entry name" value="Integrase_H2C2"/>
</dbReference>
<dbReference type="InterPro" id="IPR050951">
    <property type="entry name" value="Retrovirus_Pol_polyprotein"/>
</dbReference>
<dbReference type="SUPFAM" id="SSF53098">
    <property type="entry name" value="Ribonuclease H-like"/>
    <property type="match status" value="1"/>
</dbReference>
<feature type="domain" description="Integrase catalytic" evidence="2">
    <location>
        <begin position="136"/>
        <end position="293"/>
    </location>
</feature>
<dbReference type="Pfam" id="PF00665">
    <property type="entry name" value="rve"/>
    <property type="match status" value="1"/>
</dbReference>
<evidence type="ECO:0000256" key="1">
    <source>
        <dbReference type="ARBA" id="ARBA00012493"/>
    </source>
</evidence>
<dbReference type="Gene3D" id="3.30.420.10">
    <property type="entry name" value="Ribonuclease H-like superfamily/Ribonuclease H"/>
    <property type="match status" value="1"/>
</dbReference>
<reference evidence="3" key="1">
    <citation type="submission" date="2013-07" db="EMBL/GenBank/DDBJ databases">
        <title>Midgut Transcriptome Profiling of Anoplphora glabripennis, a Lignocellulose Degrading, Wood-Boring Cerambycid.</title>
        <authorList>
            <person name="Scully E.D."/>
            <person name="Hoover K."/>
            <person name="Carlson J.E."/>
            <person name="Tien M."/>
            <person name="Geib S.M."/>
        </authorList>
    </citation>
    <scope>NUCLEOTIDE SEQUENCE</scope>
</reference>